<organism evidence="3 4">
    <name type="scientific">Paenibacillus curdlanolyticus YK9</name>
    <dbReference type="NCBI Taxonomy" id="717606"/>
    <lineage>
        <taxon>Bacteria</taxon>
        <taxon>Bacillati</taxon>
        <taxon>Bacillota</taxon>
        <taxon>Bacilli</taxon>
        <taxon>Bacillales</taxon>
        <taxon>Paenibacillaceae</taxon>
        <taxon>Paenibacillus</taxon>
    </lineage>
</organism>
<name>E0IEV2_9BACL</name>
<dbReference type="InterPro" id="IPR008964">
    <property type="entry name" value="Invasin/intimin_cell_adhesion"/>
</dbReference>
<evidence type="ECO:0000259" key="2">
    <source>
        <dbReference type="PROSITE" id="PS51272"/>
    </source>
</evidence>
<feature type="domain" description="SLH" evidence="2">
    <location>
        <begin position="488"/>
        <end position="556"/>
    </location>
</feature>
<evidence type="ECO:0000256" key="1">
    <source>
        <dbReference type="SAM" id="SignalP"/>
    </source>
</evidence>
<dbReference type="PROSITE" id="PS51272">
    <property type="entry name" value="SLH"/>
    <property type="match status" value="2"/>
</dbReference>
<dbReference type="eggNOG" id="COG2340">
    <property type="taxonomic scope" value="Bacteria"/>
</dbReference>
<dbReference type="Pfam" id="PF00395">
    <property type="entry name" value="SLH"/>
    <property type="match status" value="2"/>
</dbReference>
<evidence type="ECO:0000313" key="3">
    <source>
        <dbReference type="EMBL" id="EFM09190.1"/>
    </source>
</evidence>
<dbReference type="RefSeq" id="WP_006040176.1">
    <property type="nucleotide sequence ID" value="NZ_AEDD01000012.1"/>
</dbReference>
<dbReference type="eggNOG" id="COG1404">
    <property type="taxonomic scope" value="Bacteria"/>
</dbReference>
<dbReference type="EMBL" id="AEDD01000012">
    <property type="protein sequence ID" value="EFM09190.1"/>
    <property type="molecule type" value="Genomic_DNA"/>
</dbReference>
<feature type="domain" description="SLH" evidence="2">
    <location>
        <begin position="568"/>
        <end position="626"/>
    </location>
</feature>
<dbReference type="STRING" id="717606.PaecuDRAFT_4193"/>
<dbReference type="SUPFAM" id="SSF49373">
    <property type="entry name" value="Invasin/intimin cell-adhesion fragments"/>
    <property type="match status" value="1"/>
</dbReference>
<dbReference type="InterPro" id="IPR001119">
    <property type="entry name" value="SLH_dom"/>
</dbReference>
<proteinExistence type="predicted"/>
<gene>
    <name evidence="3" type="ORF">PaecuDRAFT_4193</name>
</gene>
<feature type="chain" id="PRO_5039382145" evidence="1">
    <location>
        <begin position="28"/>
        <end position="626"/>
    </location>
</feature>
<feature type="signal peptide" evidence="1">
    <location>
        <begin position="1"/>
        <end position="27"/>
    </location>
</feature>
<sequence length="626" mass="69295">MTRQLNKPWMLLLACLMIAPAMTTAGAPVHAAANDVQQLTASRTKQQIVDQWLQDRPMATGHYYMPSTSIYAIQPKLTAPYAAGKLKPAYIEDGINAANFVRYLAGLPNDLAADWTLEQQEQTAALVNAVNDQLTHFPSKPGDMEQSMFELGYEGASTSNLFKGSPTFYDNVLGYMSDSDPSNIDRVGHRRWILNPAMKKTMFGMVYAGGNNDYSPPYASMYAFNRERASSEVSYDYIAWPSAGYFPEEVFAPSDAWSISLNPARYDKARTEAIRVQLTRERDGKSWTLDQEDRDRSGEYFNVETGGYGIPFAIIFRPGGIEQFKPEDTFRVHVNGLYAAGGQETAIDYRTTFFNLLPDPIARYAIQLRKGETLPIGLRAGAQTKGNTFVSGNAGVAAIDGSGVIRAVGKGSTWVSVDDYLGSRQSINIRVVDADPADRVSKWAIEDYTLAKSNGLVDASYDHSYLKPISRYDFAGLAVQMAETIIGRNLYSDDVAYGKSPFRDVDDWRVTWANRNGIIKGTSANTFSPYDTITREQAAMLLLNLYNKLGQLTGQDDKQAAAGGKGKTTLFEDDKRISAWAKDNVYKAVALSLMDGTGYNQFGPKGKLTYEQTFVLLEKAFEVIEQ</sequence>
<keyword evidence="1" id="KW-0732">Signal</keyword>
<reference evidence="3 4" key="1">
    <citation type="submission" date="2010-07" db="EMBL/GenBank/DDBJ databases">
        <title>The draft genome of Paenibacillus curdlanolyticus YK9.</title>
        <authorList>
            <consortium name="US DOE Joint Genome Institute (JGI-PGF)"/>
            <person name="Lucas S."/>
            <person name="Copeland A."/>
            <person name="Lapidus A."/>
            <person name="Cheng J.-F."/>
            <person name="Bruce D."/>
            <person name="Goodwin L."/>
            <person name="Pitluck S."/>
            <person name="Land M.L."/>
            <person name="Hauser L."/>
            <person name="Chang Y.-J."/>
            <person name="Jeffries C."/>
            <person name="Anderson I.J."/>
            <person name="Johnson E."/>
            <person name="Loganathan U."/>
            <person name="Mulhopadhyay B."/>
            <person name="Kyrpides N."/>
            <person name="Woyke T.J."/>
        </authorList>
    </citation>
    <scope>NUCLEOTIDE SEQUENCE [LARGE SCALE GENOMIC DNA]</scope>
    <source>
        <strain evidence="3 4">YK9</strain>
    </source>
</reference>
<accession>E0IEV2</accession>
<protein>
    <submittedName>
        <fullName evidence="3">S-layer domain protein</fullName>
    </submittedName>
</protein>
<dbReference type="Proteomes" id="UP000005387">
    <property type="component" value="Unassembled WGS sequence"/>
</dbReference>
<keyword evidence="4" id="KW-1185">Reference proteome</keyword>
<evidence type="ECO:0000313" key="4">
    <source>
        <dbReference type="Proteomes" id="UP000005387"/>
    </source>
</evidence>
<dbReference type="AlphaFoldDB" id="E0IEV2"/>